<protein>
    <submittedName>
        <fullName evidence="1">PLSCR3</fullName>
    </submittedName>
</protein>
<proteinExistence type="predicted"/>
<dbReference type="SUPFAM" id="SSF56672">
    <property type="entry name" value="DNA/RNA polymerases"/>
    <property type="match status" value="1"/>
</dbReference>
<name>A0ABY6L986_9ARAC</name>
<dbReference type="Proteomes" id="UP001235939">
    <property type="component" value="Chromosome 14"/>
</dbReference>
<accession>A0ABY6L986</accession>
<evidence type="ECO:0000313" key="1">
    <source>
        <dbReference type="EMBL" id="UYV76831.1"/>
    </source>
</evidence>
<organism evidence="1 2">
    <name type="scientific">Cordylochernes scorpioides</name>
    <dbReference type="NCBI Taxonomy" id="51811"/>
    <lineage>
        <taxon>Eukaryota</taxon>
        <taxon>Metazoa</taxon>
        <taxon>Ecdysozoa</taxon>
        <taxon>Arthropoda</taxon>
        <taxon>Chelicerata</taxon>
        <taxon>Arachnida</taxon>
        <taxon>Pseudoscorpiones</taxon>
        <taxon>Cheliferoidea</taxon>
        <taxon>Chernetidae</taxon>
        <taxon>Cordylochernes</taxon>
    </lineage>
</organism>
<dbReference type="EMBL" id="CP092876">
    <property type="protein sequence ID" value="UYV76831.1"/>
    <property type="molecule type" value="Genomic_DNA"/>
</dbReference>
<sequence length="381" mass="44099">MEKYSVILVDDVIFLDSFQFLSASLNTLSSNLPQDGFKVLSQCFPYQTDLLRRKGVYPYEYMTDSSKFSETSLPPIEYFSSKLLNESCSNESYAFAQQVWEELNCTTLGDYHDIYLIGDVALLADIFQYIRDLCLRHYQLDPILNFSSPSLSLDAALKMTNVSLDLISDPDMYLTCEQIRGGVAMISKRYDKANNPFMGDEFDSSKDTSYLFYTDCNDLYGWSMCQPLPTERLQIVESMLSDFQKSLPHSIASSIKLCPNFFPKSSYTVHYRTLKFYLSQGLILTKIHKIISFNQSPWLKPYIDFNTDQRKQAKSEFEKSFWKLLNNSVYGKTIENLRKRVRVEVVTEPERAAKLMAKPTLDSFHIIEEDLVILKMKKKEI</sequence>
<dbReference type="InterPro" id="IPR043502">
    <property type="entry name" value="DNA/RNA_pol_sf"/>
</dbReference>
<evidence type="ECO:0000313" key="2">
    <source>
        <dbReference type="Proteomes" id="UP001235939"/>
    </source>
</evidence>
<reference evidence="1 2" key="1">
    <citation type="submission" date="2022-01" db="EMBL/GenBank/DDBJ databases">
        <title>A chromosomal length assembly of Cordylochernes scorpioides.</title>
        <authorList>
            <person name="Zeh D."/>
            <person name="Zeh J."/>
        </authorList>
    </citation>
    <scope>NUCLEOTIDE SEQUENCE [LARGE SCALE GENOMIC DNA]</scope>
    <source>
        <strain evidence="1">IN4F17</strain>
        <tissue evidence="1">Whole Body</tissue>
    </source>
</reference>
<keyword evidence="2" id="KW-1185">Reference proteome</keyword>
<dbReference type="PANTHER" id="PTHR31511:SF12">
    <property type="entry name" value="RHO TERMINATION FACTOR N-TERMINAL DOMAIN-CONTAINING PROTEIN"/>
    <property type="match status" value="1"/>
</dbReference>
<gene>
    <name evidence="1" type="ORF">LAZ67_14002129</name>
</gene>
<dbReference type="PANTHER" id="PTHR31511">
    <property type="entry name" value="PROTEIN CBG23764"/>
    <property type="match status" value="1"/>
</dbReference>